<sequence>MSRHHARREGRRSRSAADGHPQTLFFSNVEANSCGSLSSSSWQYNSLANPEREVPRETSVTVLVHIEVWSYHFATSIRLLN</sequence>
<dbReference type="AlphaFoldDB" id="A0A3L6Q031"/>
<feature type="compositionally biased region" description="Basic residues" evidence="1">
    <location>
        <begin position="1"/>
        <end position="14"/>
    </location>
</feature>
<dbReference type="EMBL" id="PQIB02000014">
    <property type="protein sequence ID" value="RLM68984.1"/>
    <property type="molecule type" value="Genomic_DNA"/>
</dbReference>
<reference evidence="3" key="1">
    <citation type="journal article" date="2019" name="Nat. Commun.">
        <title>The genome of broomcorn millet.</title>
        <authorList>
            <person name="Zou C."/>
            <person name="Miki D."/>
            <person name="Li D."/>
            <person name="Tang Q."/>
            <person name="Xiao L."/>
            <person name="Rajput S."/>
            <person name="Deng P."/>
            <person name="Jia W."/>
            <person name="Huang R."/>
            <person name="Zhang M."/>
            <person name="Sun Y."/>
            <person name="Hu J."/>
            <person name="Fu X."/>
            <person name="Schnable P.S."/>
            <person name="Li F."/>
            <person name="Zhang H."/>
            <person name="Feng B."/>
            <person name="Zhu X."/>
            <person name="Liu R."/>
            <person name="Schnable J.C."/>
            <person name="Zhu J.-K."/>
            <person name="Zhang H."/>
        </authorList>
    </citation>
    <scope>NUCLEOTIDE SEQUENCE [LARGE SCALE GENOMIC DNA]</scope>
</reference>
<evidence type="ECO:0000313" key="2">
    <source>
        <dbReference type="EMBL" id="RLM68984.1"/>
    </source>
</evidence>
<evidence type="ECO:0000313" key="3">
    <source>
        <dbReference type="Proteomes" id="UP000275267"/>
    </source>
</evidence>
<protein>
    <submittedName>
        <fullName evidence="2">E3 ubiquitin-protein ligase RHF2A-like</fullName>
    </submittedName>
</protein>
<gene>
    <name evidence="2" type="ORF">C2845_PM17G07130</name>
</gene>
<evidence type="ECO:0000256" key="1">
    <source>
        <dbReference type="SAM" id="MobiDB-lite"/>
    </source>
</evidence>
<dbReference type="Proteomes" id="UP000275267">
    <property type="component" value="Unassembled WGS sequence"/>
</dbReference>
<proteinExistence type="predicted"/>
<name>A0A3L6Q031_PANMI</name>
<accession>A0A3L6Q031</accession>
<keyword evidence="3" id="KW-1185">Reference proteome</keyword>
<comment type="caution">
    <text evidence="2">The sequence shown here is derived from an EMBL/GenBank/DDBJ whole genome shotgun (WGS) entry which is preliminary data.</text>
</comment>
<organism evidence="2 3">
    <name type="scientific">Panicum miliaceum</name>
    <name type="common">Proso millet</name>
    <name type="synonym">Broomcorn millet</name>
    <dbReference type="NCBI Taxonomy" id="4540"/>
    <lineage>
        <taxon>Eukaryota</taxon>
        <taxon>Viridiplantae</taxon>
        <taxon>Streptophyta</taxon>
        <taxon>Embryophyta</taxon>
        <taxon>Tracheophyta</taxon>
        <taxon>Spermatophyta</taxon>
        <taxon>Magnoliopsida</taxon>
        <taxon>Liliopsida</taxon>
        <taxon>Poales</taxon>
        <taxon>Poaceae</taxon>
        <taxon>PACMAD clade</taxon>
        <taxon>Panicoideae</taxon>
        <taxon>Panicodae</taxon>
        <taxon>Paniceae</taxon>
        <taxon>Panicinae</taxon>
        <taxon>Panicum</taxon>
        <taxon>Panicum sect. Panicum</taxon>
    </lineage>
</organism>
<feature type="region of interest" description="Disordered" evidence="1">
    <location>
        <begin position="1"/>
        <end position="21"/>
    </location>
</feature>